<evidence type="ECO:0000313" key="2">
    <source>
        <dbReference type="EnsemblMetazoa" id="GAUT035546-PA"/>
    </source>
</evidence>
<evidence type="ECO:0000256" key="1">
    <source>
        <dbReference type="SAM" id="MobiDB-lite"/>
    </source>
</evidence>
<protein>
    <submittedName>
        <fullName evidence="2">Uncharacterized protein</fullName>
    </submittedName>
</protein>
<dbReference type="VEuPathDB" id="VectorBase:GAUT035546"/>
<organism evidence="2 3">
    <name type="scientific">Glossina austeni</name>
    <name type="common">Savannah tsetse fly</name>
    <dbReference type="NCBI Taxonomy" id="7395"/>
    <lineage>
        <taxon>Eukaryota</taxon>
        <taxon>Metazoa</taxon>
        <taxon>Ecdysozoa</taxon>
        <taxon>Arthropoda</taxon>
        <taxon>Hexapoda</taxon>
        <taxon>Insecta</taxon>
        <taxon>Pterygota</taxon>
        <taxon>Neoptera</taxon>
        <taxon>Endopterygota</taxon>
        <taxon>Diptera</taxon>
        <taxon>Brachycera</taxon>
        <taxon>Muscomorpha</taxon>
        <taxon>Hippoboscoidea</taxon>
        <taxon>Glossinidae</taxon>
        <taxon>Glossina</taxon>
    </lineage>
</organism>
<feature type="region of interest" description="Disordered" evidence="1">
    <location>
        <begin position="322"/>
        <end position="347"/>
    </location>
</feature>
<accession>A0A1A9VFF2</accession>
<evidence type="ECO:0000313" key="3">
    <source>
        <dbReference type="Proteomes" id="UP000078200"/>
    </source>
</evidence>
<feature type="compositionally biased region" description="Polar residues" evidence="1">
    <location>
        <begin position="322"/>
        <end position="338"/>
    </location>
</feature>
<dbReference type="EnsemblMetazoa" id="GAUT035546-RA">
    <property type="protein sequence ID" value="GAUT035546-PA"/>
    <property type="gene ID" value="GAUT035546"/>
</dbReference>
<sequence length="411" mass="45044">MDSSSTLSTSPPVLLGNLSAITTISPYDSNPFLKGPIKLQVKGNNDEVYISNRFLNDNSTNNNPEHTLMDSSSTLSTSPPVLLGNLSAITTISPYDSNPFLKGPIKLQVKGNNDEVYISNRFLNDNFTNNNPEHTSMDLISILSTSPPVLLGNLGATTTVSPYDNNPFLKRPIKLQAKENPYQMYVSNPLINGNSTNDKLEHSSKNSSSTLPISPPVLLRNLSVITTASPYDNNPFLKRPIKLQAKENANQVYISNRFLIDNSTNNNPENNSMDSLSTLSTSPPLLHRNLNTITTLPPYDNNPFLKGSIKLQVKGNGSQSYISNRLLNDNSTNDRPVQSSENSLSTLSASPPVVLRNLSAITAISPYDNNPFLKKPIKLEAKEDNSQMYVSNPLLNDNSEINKLVHNSTNS</sequence>
<keyword evidence="3" id="KW-1185">Reference proteome</keyword>
<dbReference type="STRING" id="7395.A0A1A9VFF2"/>
<feature type="region of interest" description="Disordered" evidence="1">
    <location>
        <begin position="193"/>
        <end position="212"/>
    </location>
</feature>
<name>A0A1A9VFF2_GLOAU</name>
<proteinExistence type="predicted"/>
<dbReference type="Proteomes" id="UP000078200">
    <property type="component" value="Unassembled WGS sequence"/>
</dbReference>
<reference evidence="2" key="1">
    <citation type="submission" date="2020-05" db="UniProtKB">
        <authorList>
            <consortium name="EnsemblMetazoa"/>
        </authorList>
    </citation>
    <scope>IDENTIFICATION</scope>
    <source>
        <strain evidence="2">TTRI</strain>
    </source>
</reference>
<dbReference type="AlphaFoldDB" id="A0A1A9VFF2"/>